<dbReference type="InterPro" id="IPR053265">
    <property type="entry name" value="Serpin"/>
</dbReference>
<dbReference type="PANTHER" id="PTHR21131">
    <property type="entry name" value="SERINE-TYPE ENDOPEPTIDASE INHIBITOR"/>
    <property type="match status" value="1"/>
</dbReference>
<dbReference type="Gene3D" id="3.30.60.30">
    <property type="match status" value="5"/>
</dbReference>
<dbReference type="OrthoDB" id="126772at2759"/>
<feature type="chain" id="PRO_5003990215" evidence="1">
    <location>
        <begin position="18"/>
        <end position="459"/>
    </location>
</feature>
<keyword evidence="1" id="KW-0732">Signal</keyword>
<feature type="domain" description="Kazal-like" evidence="2">
    <location>
        <begin position="325"/>
        <end position="373"/>
    </location>
</feature>
<accession>L8GCX3</accession>
<dbReference type="PROSITE" id="PS51465">
    <property type="entry name" value="KAZAL_2"/>
    <property type="match status" value="4"/>
</dbReference>
<dbReference type="EMBL" id="KB008171">
    <property type="protein sequence ID" value="ELR10922.1"/>
    <property type="molecule type" value="Genomic_DNA"/>
</dbReference>
<dbReference type="GO" id="GO:0005615">
    <property type="term" value="C:extracellular space"/>
    <property type="evidence" value="ECO:0007669"/>
    <property type="project" value="TreeGrafter"/>
</dbReference>
<dbReference type="PANTHER" id="PTHR21131:SF0">
    <property type="entry name" value="GEO10195P1-RELATED"/>
    <property type="match status" value="1"/>
</dbReference>
<dbReference type="Proteomes" id="UP000011083">
    <property type="component" value="Unassembled WGS sequence"/>
</dbReference>
<evidence type="ECO:0000259" key="2">
    <source>
        <dbReference type="PROSITE" id="PS51465"/>
    </source>
</evidence>
<name>L8GCX3_ACACF</name>
<feature type="domain" description="Kazal-like" evidence="2">
    <location>
        <begin position="251"/>
        <end position="300"/>
    </location>
</feature>
<gene>
    <name evidence="3" type="ORF">ACA1_145750</name>
</gene>
<evidence type="ECO:0000313" key="4">
    <source>
        <dbReference type="Proteomes" id="UP000011083"/>
    </source>
</evidence>
<protein>
    <submittedName>
        <fullName evidence="3">Kazaltype serine protease inhibitor domain containing protein</fullName>
    </submittedName>
</protein>
<dbReference type="GeneID" id="14911318"/>
<dbReference type="KEGG" id="acan:ACA1_145750"/>
<evidence type="ECO:0000313" key="3">
    <source>
        <dbReference type="EMBL" id="ELR10922.1"/>
    </source>
</evidence>
<dbReference type="OMA" id="CEMAPVC"/>
<dbReference type="InterPro" id="IPR002350">
    <property type="entry name" value="Kazal_dom"/>
</dbReference>
<dbReference type="InterPro" id="IPR036058">
    <property type="entry name" value="Kazal_dom_sf"/>
</dbReference>
<feature type="domain" description="Kazal-like" evidence="2">
    <location>
        <begin position="141"/>
        <end position="189"/>
    </location>
</feature>
<dbReference type="SUPFAM" id="SSF100895">
    <property type="entry name" value="Kazal-type serine protease inhibitors"/>
    <property type="match status" value="5"/>
</dbReference>
<feature type="domain" description="Kazal-like" evidence="2">
    <location>
        <begin position="69"/>
        <end position="117"/>
    </location>
</feature>
<organism evidence="3 4">
    <name type="scientific">Acanthamoeba castellanii (strain ATCC 30010 / Neff)</name>
    <dbReference type="NCBI Taxonomy" id="1257118"/>
    <lineage>
        <taxon>Eukaryota</taxon>
        <taxon>Amoebozoa</taxon>
        <taxon>Discosea</taxon>
        <taxon>Longamoebia</taxon>
        <taxon>Centramoebida</taxon>
        <taxon>Acanthamoebidae</taxon>
        <taxon>Acanthamoeba</taxon>
    </lineage>
</organism>
<keyword evidence="4" id="KW-1185">Reference proteome</keyword>
<dbReference type="Pfam" id="PF00050">
    <property type="entry name" value="Kazal_1"/>
    <property type="match status" value="5"/>
</dbReference>
<dbReference type="SMART" id="SM00280">
    <property type="entry name" value="KAZAL"/>
    <property type="match status" value="5"/>
</dbReference>
<sequence length="459" mass="46622">MVVVVGCCLLAPGGCAGQVTTTTPPATTTTRPSPPASPLPGTCGAVCSLDQPCQQSAGLFCAFPNLLCGGKGVCERVPQACTLEFRPVCGCDFMTYANPCSAAAAGQATFAFKACNDTLKCSADSDCAAGFHCRFPAERCGGVGLCSRIPDMCTLELNSVCGCNDQTYSNPCLAFSSGVSIRSFGECQVENAFACRNNSQCSADQYCRYEPGITYDNPCIASSAGVSIDSLGACEECAFGQFCRFDPSTCGGIGSCINAPDVCTAEMSPVCGCDNTTYDNLCFAQASGASILDPTSPCQAAVSCTNSSDCAAVGEYCHFLPGECGGVGQCASIPQACTRLLNPVCGCDNVTYDNLCLASAAGASLQALGSCGPDPGVGAGSCDRDSDCAAANQYCQFRDGECGGPGVCVDTPQFCTLELRPVCGCDGETYGNQCAAQAQGVSIRSATSGCPSPSPLPAS</sequence>
<dbReference type="AlphaFoldDB" id="L8GCX3"/>
<feature type="signal peptide" evidence="1">
    <location>
        <begin position="1"/>
        <end position="17"/>
    </location>
</feature>
<dbReference type="VEuPathDB" id="AmoebaDB:ACA1_145750"/>
<evidence type="ECO:0000256" key="1">
    <source>
        <dbReference type="SAM" id="SignalP"/>
    </source>
</evidence>
<proteinExistence type="predicted"/>
<dbReference type="RefSeq" id="XP_004332935.1">
    <property type="nucleotide sequence ID" value="XM_004332887.1"/>
</dbReference>
<reference evidence="3 4" key="1">
    <citation type="journal article" date="2013" name="Genome Biol.">
        <title>Genome of Acanthamoeba castellanii highlights extensive lateral gene transfer and early evolution of tyrosine kinase signaling.</title>
        <authorList>
            <person name="Clarke M."/>
            <person name="Lohan A.J."/>
            <person name="Liu B."/>
            <person name="Lagkouvardos I."/>
            <person name="Roy S."/>
            <person name="Zafar N."/>
            <person name="Bertelli C."/>
            <person name="Schilde C."/>
            <person name="Kianianmomeni A."/>
            <person name="Burglin T.R."/>
            <person name="Frech C."/>
            <person name="Turcotte B."/>
            <person name="Kopec K.O."/>
            <person name="Synnott J.M."/>
            <person name="Choo C."/>
            <person name="Paponov I."/>
            <person name="Finkler A."/>
            <person name="Soon Heng Tan C."/>
            <person name="Hutchins A.P."/>
            <person name="Weinmeier T."/>
            <person name="Rattei T."/>
            <person name="Chu J.S."/>
            <person name="Gimenez G."/>
            <person name="Irimia M."/>
            <person name="Rigden D.J."/>
            <person name="Fitzpatrick D.A."/>
            <person name="Lorenzo-Morales J."/>
            <person name="Bateman A."/>
            <person name="Chiu C.H."/>
            <person name="Tang P."/>
            <person name="Hegemann P."/>
            <person name="Fromm H."/>
            <person name="Raoult D."/>
            <person name="Greub G."/>
            <person name="Miranda-Saavedra D."/>
            <person name="Chen N."/>
            <person name="Nash P."/>
            <person name="Ginger M.L."/>
            <person name="Horn M."/>
            <person name="Schaap P."/>
            <person name="Caler L."/>
            <person name="Loftus B."/>
        </authorList>
    </citation>
    <scope>NUCLEOTIDE SEQUENCE [LARGE SCALE GENOMIC DNA]</scope>
    <source>
        <strain evidence="3 4">Neff</strain>
    </source>
</reference>